<keyword evidence="3" id="KW-1185">Reference proteome</keyword>
<feature type="transmembrane region" description="Helical" evidence="1">
    <location>
        <begin position="31"/>
        <end position="52"/>
    </location>
</feature>
<evidence type="ECO:0000313" key="2">
    <source>
        <dbReference type="EMBL" id="RTR39209.1"/>
    </source>
</evidence>
<proteinExistence type="predicted"/>
<feature type="transmembrane region" description="Helical" evidence="1">
    <location>
        <begin position="64"/>
        <end position="85"/>
    </location>
</feature>
<name>A0A3S0KAJ2_9GAMM</name>
<evidence type="ECO:0000313" key="3">
    <source>
        <dbReference type="Proteomes" id="UP000267448"/>
    </source>
</evidence>
<accession>A0A3S0KAJ2</accession>
<keyword evidence="1" id="KW-0812">Transmembrane</keyword>
<sequence>MQLLQWFLMGIMFTLGSIGVAYLSTKVKMPWYGWSTVIIGSILVLFGIGWSGASFLEGVAQSGAMALMLMSMPGVLMVVLAYRYFATQIVSKS</sequence>
<dbReference type="AlphaFoldDB" id="A0A3S0KAJ2"/>
<dbReference type="EMBL" id="RXNU01000004">
    <property type="protein sequence ID" value="RTR39209.1"/>
    <property type="molecule type" value="Genomic_DNA"/>
</dbReference>
<comment type="caution">
    <text evidence="2">The sequence shown here is derived from an EMBL/GenBank/DDBJ whole genome shotgun (WGS) entry which is preliminary data.</text>
</comment>
<evidence type="ECO:0000256" key="1">
    <source>
        <dbReference type="SAM" id="Phobius"/>
    </source>
</evidence>
<protein>
    <recommendedName>
        <fullName evidence="4">Tetrachloroethene dehalogenase</fullName>
    </recommendedName>
</protein>
<keyword evidence="1" id="KW-0472">Membrane</keyword>
<dbReference type="RefSeq" id="WP_126520077.1">
    <property type="nucleotide sequence ID" value="NZ_RXNU01000004.1"/>
</dbReference>
<evidence type="ECO:0008006" key="4">
    <source>
        <dbReference type="Google" id="ProtNLM"/>
    </source>
</evidence>
<organism evidence="2 3">
    <name type="scientific">Shewanella canadensis</name>
    <dbReference type="NCBI Taxonomy" id="271096"/>
    <lineage>
        <taxon>Bacteria</taxon>
        <taxon>Pseudomonadati</taxon>
        <taxon>Pseudomonadota</taxon>
        <taxon>Gammaproteobacteria</taxon>
        <taxon>Alteromonadales</taxon>
        <taxon>Shewanellaceae</taxon>
        <taxon>Shewanella</taxon>
    </lineage>
</organism>
<gene>
    <name evidence="2" type="ORF">EKG38_09840</name>
</gene>
<dbReference type="Proteomes" id="UP000267448">
    <property type="component" value="Unassembled WGS sequence"/>
</dbReference>
<feature type="transmembrane region" description="Helical" evidence="1">
    <location>
        <begin position="6"/>
        <end position="24"/>
    </location>
</feature>
<reference evidence="2 3" key="1">
    <citation type="submission" date="2018-12" db="EMBL/GenBank/DDBJ databases">
        <authorList>
            <person name="Yu L."/>
        </authorList>
    </citation>
    <scope>NUCLEOTIDE SEQUENCE [LARGE SCALE GENOMIC DNA]</scope>
    <source>
        <strain evidence="2 3">HAW-EB2</strain>
    </source>
</reference>
<keyword evidence="1" id="KW-1133">Transmembrane helix</keyword>